<evidence type="ECO:0000256" key="1">
    <source>
        <dbReference type="SAM" id="MobiDB-lite"/>
    </source>
</evidence>
<feature type="region of interest" description="Disordered" evidence="1">
    <location>
        <begin position="333"/>
        <end position="366"/>
    </location>
</feature>
<dbReference type="Pfam" id="PF00657">
    <property type="entry name" value="Lipase_GDSL"/>
    <property type="match status" value="1"/>
</dbReference>
<sequence>MFQFDAFPALSVARAPARETSTTLRALRTTTTILKARSARDVSLSFAGFACAVQFRKRCRHMSATLRNLRVSRKVVVLGENRHSVPVQKWLTDVVIGFGFCPWASPAEEAGNLRIVTSKSTTSKEVLDDLVSEARELWMGARETGDTRAKTTLLVCPHVPAWNKDFRHFHAFYTWHLDGGFALAESLGIKVVPFHPDFALLQRGPETGDFVLVPGPDGEDAEAQVIEKNVGKDEANEYCMAVRFANGEEGLIRHASVMAQPSSQAREEDLCRNFTSRAPRPVLHLLRLPDLIRAEQEAQSLPKKPRWQQRLEKEAAEVEAELEREAMAEAKAAFRDRGRLEKEMSDKVSKRASKKPYRKRTTQDDEDLQEELAQMRGATQDNSELTSGPLAGVRGWPSQLAEQLRLRVEGNFARGQSASSSLMLQLEAAKASLSHPIWSECLVIVHSGGNDFIGAEKNYNPFAQGNFWIPHVTFGFRKKALEVLSNLEAFLKALADLGCQNFLVSDLPFTSVVPALQMARLARVNKRGRWMSQEMEKMLKDIRDFFRHEGRELQIGHVREAELLNFLIGSLGSCCARCGFFVSDLFHPSTELHGHMAEVIASTVKVEHCSKKDCKETCSGENNELINQSPAKTQSTGSFSIC</sequence>
<protein>
    <recommendedName>
        <fullName evidence="4">SGNH hydrolase-type esterase domain-containing protein</fullName>
    </recommendedName>
</protein>
<evidence type="ECO:0008006" key="4">
    <source>
        <dbReference type="Google" id="ProtNLM"/>
    </source>
</evidence>
<accession>A0ABP0I555</accession>
<keyword evidence="3" id="KW-1185">Reference proteome</keyword>
<dbReference type="Proteomes" id="UP001642464">
    <property type="component" value="Unassembled WGS sequence"/>
</dbReference>
<comment type="caution">
    <text evidence="2">The sequence shown here is derived from an EMBL/GenBank/DDBJ whole genome shotgun (WGS) entry which is preliminary data.</text>
</comment>
<feature type="compositionally biased region" description="Basic residues" evidence="1">
    <location>
        <begin position="350"/>
        <end position="360"/>
    </location>
</feature>
<dbReference type="Pfam" id="PF07209">
    <property type="entry name" value="DUF1415"/>
    <property type="match status" value="1"/>
</dbReference>
<name>A0ABP0I555_9DINO</name>
<dbReference type="SUPFAM" id="SSF52266">
    <property type="entry name" value="SGNH hydrolase"/>
    <property type="match status" value="1"/>
</dbReference>
<evidence type="ECO:0000313" key="2">
    <source>
        <dbReference type="EMBL" id="CAK8997071.1"/>
    </source>
</evidence>
<dbReference type="InterPro" id="IPR009858">
    <property type="entry name" value="DUF1415"/>
</dbReference>
<dbReference type="InterPro" id="IPR036514">
    <property type="entry name" value="SGNH_hydro_sf"/>
</dbReference>
<dbReference type="EMBL" id="CAXAMM010002681">
    <property type="protein sequence ID" value="CAK8997071.1"/>
    <property type="molecule type" value="Genomic_DNA"/>
</dbReference>
<feature type="compositionally biased region" description="Basic and acidic residues" evidence="1">
    <location>
        <begin position="333"/>
        <end position="349"/>
    </location>
</feature>
<proteinExistence type="predicted"/>
<organism evidence="2 3">
    <name type="scientific">Durusdinium trenchii</name>
    <dbReference type="NCBI Taxonomy" id="1381693"/>
    <lineage>
        <taxon>Eukaryota</taxon>
        <taxon>Sar</taxon>
        <taxon>Alveolata</taxon>
        <taxon>Dinophyceae</taxon>
        <taxon>Suessiales</taxon>
        <taxon>Symbiodiniaceae</taxon>
        <taxon>Durusdinium</taxon>
    </lineage>
</organism>
<gene>
    <name evidence="2" type="ORF">SCF082_LOCUS5069</name>
</gene>
<evidence type="ECO:0000313" key="3">
    <source>
        <dbReference type="Proteomes" id="UP001642464"/>
    </source>
</evidence>
<dbReference type="InterPro" id="IPR001087">
    <property type="entry name" value="GDSL"/>
</dbReference>
<dbReference type="Gene3D" id="3.40.50.1110">
    <property type="entry name" value="SGNH hydrolase"/>
    <property type="match status" value="1"/>
</dbReference>
<reference evidence="2 3" key="1">
    <citation type="submission" date="2024-02" db="EMBL/GenBank/DDBJ databases">
        <authorList>
            <person name="Chen Y."/>
            <person name="Shah S."/>
            <person name="Dougan E. K."/>
            <person name="Thang M."/>
            <person name="Chan C."/>
        </authorList>
    </citation>
    <scope>NUCLEOTIDE SEQUENCE [LARGE SCALE GENOMIC DNA]</scope>
</reference>